<reference evidence="2 3" key="1">
    <citation type="submission" date="2017-08" db="EMBL/GenBank/DDBJ databases">
        <title>Multipartite genome sequences of Sinorhizobium species nodulating soybeans.</title>
        <authorList>
            <person name="Tian C.F."/>
        </authorList>
    </citation>
    <scope>NUCLEOTIDE SEQUENCE [LARGE SCALE GENOMIC DNA]</scope>
    <source>
        <strain evidence="2 3">CCBAU 05684</strain>
    </source>
</reference>
<dbReference type="EMBL" id="CP023067">
    <property type="protein sequence ID" value="ASY63328.1"/>
    <property type="molecule type" value="Genomic_DNA"/>
</dbReference>
<name>A0A249PBN5_9HYPH</name>
<evidence type="ECO:0000256" key="1">
    <source>
        <dbReference type="SAM" id="MobiDB-lite"/>
    </source>
</evidence>
<dbReference type="Proteomes" id="UP000217211">
    <property type="component" value="Chromosome"/>
</dbReference>
<evidence type="ECO:0000313" key="3">
    <source>
        <dbReference type="Proteomes" id="UP000217211"/>
    </source>
</evidence>
<accession>A0A249PBN5</accession>
<evidence type="ECO:0000313" key="2">
    <source>
        <dbReference type="EMBL" id="ASY63328.1"/>
    </source>
</evidence>
<organism evidence="2 3">
    <name type="scientific">Sinorhizobium sojae CCBAU 05684</name>
    <dbReference type="NCBI Taxonomy" id="716928"/>
    <lineage>
        <taxon>Bacteria</taxon>
        <taxon>Pseudomonadati</taxon>
        <taxon>Pseudomonadota</taxon>
        <taxon>Alphaproteobacteria</taxon>
        <taxon>Hyphomicrobiales</taxon>
        <taxon>Rhizobiaceae</taxon>
        <taxon>Sinorhizobium/Ensifer group</taxon>
        <taxon>Sinorhizobium</taxon>
    </lineage>
</organism>
<dbReference type="AlphaFoldDB" id="A0A249PBN5"/>
<sequence>MCPALDCGEADTGESREKRSWSYGRAAFARRRPTQSNPAGQLKMATVGVE</sequence>
<keyword evidence="3" id="KW-1185">Reference proteome</keyword>
<dbReference type="KEGG" id="esj:SJ05684_c18860"/>
<proteinExistence type="predicted"/>
<protein>
    <submittedName>
        <fullName evidence="2">Uncharacterized protein</fullName>
    </submittedName>
</protein>
<gene>
    <name evidence="2" type="ORF">SJ05684_c18860</name>
</gene>
<feature type="region of interest" description="Disordered" evidence="1">
    <location>
        <begin position="1"/>
        <end position="50"/>
    </location>
</feature>